<keyword evidence="9 10" id="KW-0275">Fatty acid biosynthesis</keyword>
<dbReference type="GO" id="GO:0030148">
    <property type="term" value="P:sphingolipid biosynthetic process"/>
    <property type="evidence" value="ECO:0007669"/>
    <property type="project" value="TreeGrafter"/>
</dbReference>
<dbReference type="Pfam" id="PF01151">
    <property type="entry name" value="ELO"/>
    <property type="match status" value="1"/>
</dbReference>
<keyword evidence="8 10" id="KW-0472">Membrane</keyword>
<evidence type="ECO:0000256" key="6">
    <source>
        <dbReference type="ARBA" id="ARBA00022989"/>
    </source>
</evidence>
<dbReference type="PROSITE" id="PS01188">
    <property type="entry name" value="ELO"/>
    <property type="match status" value="1"/>
</dbReference>
<keyword evidence="7 10" id="KW-0443">Lipid metabolism</keyword>
<reference evidence="11" key="1">
    <citation type="journal article" date="2023" name="Genome Biol. Evol.">
        <title>Long-read-based Genome Assembly of Drosophila gunungcola Reveals Fewer Chemosensory Genes in Flower-breeding Species.</title>
        <authorList>
            <person name="Negi A."/>
            <person name="Liao B.Y."/>
            <person name="Yeh S.D."/>
        </authorList>
    </citation>
    <scope>NUCLEOTIDE SEQUENCE</scope>
    <source>
        <strain evidence="11">Sukarami</strain>
    </source>
</reference>
<dbReference type="GO" id="GO:0005789">
    <property type="term" value="C:endoplasmic reticulum membrane"/>
    <property type="evidence" value="ECO:0007669"/>
    <property type="project" value="TreeGrafter"/>
</dbReference>
<accession>A0A9Q0BQL4</accession>
<keyword evidence="5 10" id="KW-0276">Fatty acid metabolism</keyword>
<evidence type="ECO:0000256" key="5">
    <source>
        <dbReference type="ARBA" id="ARBA00022832"/>
    </source>
</evidence>
<evidence type="ECO:0000256" key="8">
    <source>
        <dbReference type="ARBA" id="ARBA00023136"/>
    </source>
</evidence>
<dbReference type="GO" id="GO:0009922">
    <property type="term" value="F:fatty acid elongase activity"/>
    <property type="evidence" value="ECO:0007669"/>
    <property type="project" value="UniProtKB-EC"/>
</dbReference>
<dbReference type="EC" id="2.3.1.199" evidence="10"/>
<dbReference type="CDD" id="cd22971">
    <property type="entry name" value="DD_RIIAD1"/>
    <property type="match status" value="1"/>
</dbReference>
<evidence type="ECO:0000256" key="4">
    <source>
        <dbReference type="ARBA" id="ARBA00022692"/>
    </source>
</evidence>
<feature type="transmembrane region" description="Helical" evidence="10">
    <location>
        <begin position="345"/>
        <end position="368"/>
    </location>
</feature>
<comment type="catalytic activity">
    <reaction evidence="10">
        <text>a very-long-chain acyl-CoA + malonyl-CoA + H(+) = a very-long-chain 3-oxoacyl-CoA + CO2 + CoA</text>
        <dbReference type="Rhea" id="RHEA:32727"/>
        <dbReference type="ChEBI" id="CHEBI:15378"/>
        <dbReference type="ChEBI" id="CHEBI:16526"/>
        <dbReference type="ChEBI" id="CHEBI:57287"/>
        <dbReference type="ChEBI" id="CHEBI:57384"/>
        <dbReference type="ChEBI" id="CHEBI:90725"/>
        <dbReference type="ChEBI" id="CHEBI:90736"/>
        <dbReference type="EC" id="2.3.1.199"/>
    </reaction>
</comment>
<dbReference type="GO" id="GO:0042761">
    <property type="term" value="P:very long-chain fatty acid biosynthetic process"/>
    <property type="evidence" value="ECO:0007669"/>
    <property type="project" value="TreeGrafter"/>
</dbReference>
<evidence type="ECO:0000256" key="7">
    <source>
        <dbReference type="ARBA" id="ARBA00023098"/>
    </source>
</evidence>
<evidence type="ECO:0000313" key="11">
    <source>
        <dbReference type="EMBL" id="KAI8040581.1"/>
    </source>
</evidence>
<dbReference type="EMBL" id="JAMKOV010000004">
    <property type="protein sequence ID" value="KAI8040581.1"/>
    <property type="molecule type" value="Genomic_DNA"/>
</dbReference>
<keyword evidence="12" id="KW-1185">Reference proteome</keyword>
<comment type="caution">
    <text evidence="11">The sequence shown here is derived from an EMBL/GenBank/DDBJ whole genome shotgun (WGS) entry which is preliminary data.</text>
</comment>
<dbReference type="InterPro" id="IPR002076">
    <property type="entry name" value="ELO_fam"/>
</dbReference>
<organism evidence="11 12">
    <name type="scientific">Drosophila gunungcola</name>
    <name type="common">fruit fly</name>
    <dbReference type="NCBI Taxonomy" id="103775"/>
    <lineage>
        <taxon>Eukaryota</taxon>
        <taxon>Metazoa</taxon>
        <taxon>Ecdysozoa</taxon>
        <taxon>Arthropoda</taxon>
        <taxon>Hexapoda</taxon>
        <taxon>Insecta</taxon>
        <taxon>Pterygota</taxon>
        <taxon>Neoptera</taxon>
        <taxon>Endopterygota</taxon>
        <taxon>Diptera</taxon>
        <taxon>Brachycera</taxon>
        <taxon>Muscomorpha</taxon>
        <taxon>Ephydroidea</taxon>
        <taxon>Drosophilidae</taxon>
        <taxon>Drosophila</taxon>
        <taxon>Sophophora</taxon>
    </lineage>
</organism>
<dbReference type="PANTHER" id="PTHR11157:SF12">
    <property type="entry name" value="ELONGATION OF VERY LONG CHAIN FATTY ACIDS PROTEIN 4"/>
    <property type="match status" value="1"/>
</dbReference>
<gene>
    <name evidence="11" type="ORF">M5D96_006524</name>
</gene>
<name>A0A9Q0BQL4_9MUSC</name>
<evidence type="ECO:0000256" key="2">
    <source>
        <dbReference type="ARBA" id="ARBA00022516"/>
    </source>
</evidence>
<evidence type="ECO:0000256" key="1">
    <source>
        <dbReference type="ARBA" id="ARBA00004141"/>
    </source>
</evidence>
<feature type="transmembrane region" description="Helical" evidence="10">
    <location>
        <begin position="287"/>
        <end position="310"/>
    </location>
</feature>
<dbReference type="InterPro" id="IPR059162">
    <property type="entry name" value="RIIAD1"/>
</dbReference>
<evidence type="ECO:0000313" key="12">
    <source>
        <dbReference type="Proteomes" id="UP001059596"/>
    </source>
</evidence>
<evidence type="ECO:0000256" key="3">
    <source>
        <dbReference type="ARBA" id="ARBA00022679"/>
    </source>
</evidence>
<keyword evidence="3 10" id="KW-0808">Transferase</keyword>
<comment type="similarity">
    <text evidence="10">Belongs to the ELO family.</text>
</comment>
<dbReference type="Proteomes" id="UP001059596">
    <property type="component" value="Unassembled WGS sequence"/>
</dbReference>
<dbReference type="InterPro" id="IPR030457">
    <property type="entry name" value="ELO_CS"/>
</dbReference>
<dbReference type="PANTHER" id="PTHR11157">
    <property type="entry name" value="FATTY ACID ACYL TRANSFERASE-RELATED"/>
    <property type="match status" value="1"/>
</dbReference>
<evidence type="ECO:0000256" key="9">
    <source>
        <dbReference type="ARBA" id="ARBA00023160"/>
    </source>
</evidence>
<dbReference type="GO" id="GO:0034625">
    <property type="term" value="P:fatty acid elongation, monounsaturated fatty acid"/>
    <property type="evidence" value="ECO:0007669"/>
    <property type="project" value="TreeGrafter"/>
</dbReference>
<comment type="subcellular location">
    <subcellularLocation>
        <location evidence="1">Membrane</location>
        <topology evidence="1">Multi-pass membrane protein</topology>
    </subcellularLocation>
</comment>
<sequence length="443" mass="52136">MSKVNKPYFTKVWDLGKWDSRDIKHYGSIKRIQKQLRIGNWEYLCQHPEIRAIIRVILHQALNAKPKPENLRKFVAELFNCNRNPLLVPMINTQLKYVKDQLSRGRWSQFDAEMLFMDSPSTHSLLSTTSEDINVHSRAHLCPCLQKTRRVWHRQAAILEPKQASERILRSHIPMTALGTNDTKPASYSYPFADLADERTRDWPLVESPWNVPLLLALYLLMVRYGPKWSTRYKPLQLRVPMFLHSLAMVFLNAHICIELLTASRALNYSFKCQPCRVSYNPNEIRIAAAFWWFYISKILEFADTAFFILRHKWTQLSFLHVYHHSTMFVFCWILIKWIPTGSIYVPTIINSFVHVIMYSYYALSVLGPRVQKFLWWKRYLTGLQLLQFTILLLWASQMVIQSCEFGTWISLIGAAYMVPFLFMFGKFYVQKYKVSTVAKKAT</sequence>
<proteinExistence type="inferred from homology"/>
<feature type="transmembrane region" description="Helical" evidence="10">
    <location>
        <begin position="247"/>
        <end position="267"/>
    </location>
</feature>
<evidence type="ECO:0000256" key="10">
    <source>
        <dbReference type="RuleBase" id="RU361115"/>
    </source>
</evidence>
<feature type="transmembrane region" description="Helical" evidence="10">
    <location>
        <begin position="380"/>
        <end position="401"/>
    </location>
</feature>
<keyword evidence="2 10" id="KW-0444">Lipid biosynthesis</keyword>
<dbReference type="GO" id="GO:0034626">
    <property type="term" value="P:fatty acid elongation, polyunsaturated fatty acid"/>
    <property type="evidence" value="ECO:0007669"/>
    <property type="project" value="TreeGrafter"/>
</dbReference>
<keyword evidence="4 10" id="KW-0812">Transmembrane</keyword>
<dbReference type="GO" id="GO:0019367">
    <property type="term" value="P:fatty acid elongation, saturated fatty acid"/>
    <property type="evidence" value="ECO:0007669"/>
    <property type="project" value="TreeGrafter"/>
</dbReference>
<feature type="transmembrane region" description="Helical" evidence="10">
    <location>
        <begin position="407"/>
        <end position="430"/>
    </location>
</feature>
<keyword evidence="6 10" id="KW-1133">Transmembrane helix</keyword>
<feature type="transmembrane region" description="Helical" evidence="10">
    <location>
        <begin position="322"/>
        <end position="339"/>
    </location>
</feature>
<dbReference type="AlphaFoldDB" id="A0A9Q0BQL4"/>
<protein>
    <recommendedName>
        <fullName evidence="10">Elongation of very long chain fatty acids protein</fullName>
        <ecNumber evidence="10">2.3.1.199</ecNumber>
    </recommendedName>
    <alternativeName>
        <fullName evidence="10">Very-long-chain 3-oxoacyl-CoA synthase</fullName>
    </alternativeName>
</protein>